<organism evidence="2 3">
    <name type="scientific">Clytia hemisphaerica</name>
    <dbReference type="NCBI Taxonomy" id="252671"/>
    <lineage>
        <taxon>Eukaryota</taxon>
        <taxon>Metazoa</taxon>
        <taxon>Cnidaria</taxon>
        <taxon>Hydrozoa</taxon>
        <taxon>Hydroidolina</taxon>
        <taxon>Leptothecata</taxon>
        <taxon>Obeliida</taxon>
        <taxon>Clytiidae</taxon>
        <taxon>Clytia</taxon>
    </lineage>
</organism>
<evidence type="ECO:0000313" key="3">
    <source>
        <dbReference type="Proteomes" id="UP000594262"/>
    </source>
</evidence>
<dbReference type="EnsemblMetazoa" id="CLYHEMT000878.1">
    <property type="protein sequence ID" value="CLYHEMP000878.1"/>
    <property type="gene ID" value="CLYHEMG000878"/>
</dbReference>
<dbReference type="GO" id="GO:0045666">
    <property type="term" value="P:positive regulation of neuron differentiation"/>
    <property type="evidence" value="ECO:0007669"/>
    <property type="project" value="TreeGrafter"/>
</dbReference>
<name>A0A7M5UGS3_9CNID</name>
<feature type="coiled-coil region" evidence="1">
    <location>
        <begin position="71"/>
        <end position="112"/>
    </location>
</feature>
<dbReference type="AlphaFoldDB" id="A0A7M5UGS3"/>
<accession>A0A7M5UGS3</accession>
<evidence type="ECO:0000313" key="2">
    <source>
        <dbReference type="EnsemblMetazoa" id="CLYHEMP000878.1"/>
    </source>
</evidence>
<dbReference type="OrthoDB" id="20865at2759"/>
<evidence type="ECO:0000256" key="1">
    <source>
        <dbReference type="SAM" id="Coils"/>
    </source>
</evidence>
<keyword evidence="1" id="KW-0175">Coiled coil</keyword>
<dbReference type="Pfam" id="PF10146">
    <property type="entry name" value="zf-C4H2"/>
    <property type="match status" value="1"/>
</dbReference>
<dbReference type="InterPro" id="IPR018482">
    <property type="entry name" value="Znf-C4H2"/>
</dbReference>
<sequence length="160" mass="18644">LEKRKNIKEINKAIVKLDNQKMSGENVLEHEQKMLHLEVLKTLKPKLSQLETLKAKILCEVERCLKEISTSEECEREIHILEMEKRLHEEAIKNLDKDINELETSVSQSKVEQDILKSHAKQLVDEFNPLKREVNEIRTSIGLDTLPDLTEVDVILKKKK</sequence>
<protein>
    <submittedName>
        <fullName evidence="2">Uncharacterized protein</fullName>
    </submittedName>
</protein>
<reference evidence="2" key="1">
    <citation type="submission" date="2021-01" db="UniProtKB">
        <authorList>
            <consortium name="EnsemblMetazoa"/>
        </authorList>
    </citation>
    <scope>IDENTIFICATION</scope>
</reference>
<dbReference type="PANTHER" id="PTHR31058:SF2">
    <property type="entry name" value="ZINC FINGER C4H2 DOMAIN-CONTAINING PROTEIN"/>
    <property type="match status" value="1"/>
</dbReference>
<dbReference type="PANTHER" id="PTHR31058">
    <property type="entry name" value="ZINC FINGER C4H2 DOMAIN-CONTAINING PROTEIN"/>
    <property type="match status" value="1"/>
</dbReference>
<keyword evidence="3" id="KW-1185">Reference proteome</keyword>
<dbReference type="GO" id="GO:0005634">
    <property type="term" value="C:nucleus"/>
    <property type="evidence" value="ECO:0007669"/>
    <property type="project" value="TreeGrafter"/>
</dbReference>
<dbReference type="Proteomes" id="UP000594262">
    <property type="component" value="Unplaced"/>
</dbReference>
<proteinExistence type="predicted"/>